<evidence type="ECO:0000256" key="8">
    <source>
        <dbReference type="SAM" id="Phobius"/>
    </source>
</evidence>
<evidence type="ECO:0000313" key="10">
    <source>
        <dbReference type="Proteomes" id="UP000179840"/>
    </source>
</evidence>
<dbReference type="InterPro" id="IPR005219">
    <property type="entry name" value="PqiA-like_proteobact"/>
</dbReference>
<dbReference type="PANTHER" id="PTHR30462:SF3">
    <property type="entry name" value="INTERMEMBRANE TRANSPORT PROTEIN PQIA"/>
    <property type="match status" value="1"/>
</dbReference>
<dbReference type="AlphaFoldDB" id="A0A1S1U5X7"/>
<comment type="subcellular location">
    <subcellularLocation>
        <location evidence="1">Cell inner membrane</location>
        <topology evidence="1">Multi-pass membrane protein</topology>
    </subcellularLocation>
</comment>
<evidence type="ECO:0000256" key="6">
    <source>
        <dbReference type="ARBA" id="ARBA00022989"/>
    </source>
</evidence>
<reference evidence="9 10" key="1">
    <citation type="submission" date="2015-06" db="EMBL/GenBank/DDBJ databases">
        <title>Draft genome sequencing of a biphenyl-degrading bacterium, Janthinobacterium lividum MEG1.</title>
        <authorList>
            <person name="Shimodaira J."/>
            <person name="Hatta T."/>
        </authorList>
    </citation>
    <scope>NUCLEOTIDE SEQUENCE [LARGE SCALE GENOMIC DNA]</scope>
    <source>
        <strain evidence="9 10">MEG1</strain>
    </source>
</reference>
<feature type="transmembrane region" description="Helical" evidence="8">
    <location>
        <begin position="382"/>
        <end position="404"/>
    </location>
</feature>
<keyword evidence="7 8" id="KW-0472">Membrane</keyword>
<comment type="similarity">
    <text evidence="2">Belongs to the PqiA family.</text>
</comment>
<dbReference type="GO" id="GO:0005886">
    <property type="term" value="C:plasma membrane"/>
    <property type="evidence" value="ECO:0007669"/>
    <property type="project" value="UniProtKB-SubCell"/>
</dbReference>
<evidence type="ECO:0000256" key="2">
    <source>
        <dbReference type="ARBA" id="ARBA00007555"/>
    </source>
</evidence>
<keyword evidence="4" id="KW-0997">Cell inner membrane</keyword>
<accession>A0A1S1U5X7</accession>
<proteinExistence type="inferred from homology"/>
<dbReference type="EMBL" id="LFKP01000011">
    <property type="protein sequence ID" value="OHV95184.1"/>
    <property type="molecule type" value="Genomic_DNA"/>
</dbReference>
<evidence type="ECO:0000313" key="9">
    <source>
        <dbReference type="EMBL" id="OHV95184.1"/>
    </source>
</evidence>
<dbReference type="PANTHER" id="PTHR30462">
    <property type="entry name" value="INTERMEMBRANE TRANSPORT PROTEIN PQIB-RELATED"/>
    <property type="match status" value="1"/>
</dbReference>
<dbReference type="Proteomes" id="UP000179840">
    <property type="component" value="Unassembled WGS sequence"/>
</dbReference>
<comment type="caution">
    <text evidence="9">The sequence shown here is derived from an EMBL/GenBank/DDBJ whole genome shotgun (WGS) entry which is preliminary data.</text>
</comment>
<feature type="transmembrane region" description="Helical" evidence="8">
    <location>
        <begin position="52"/>
        <end position="72"/>
    </location>
</feature>
<evidence type="ECO:0000256" key="3">
    <source>
        <dbReference type="ARBA" id="ARBA00022475"/>
    </source>
</evidence>
<dbReference type="Pfam" id="PF04403">
    <property type="entry name" value="PqiA"/>
    <property type="match status" value="2"/>
</dbReference>
<sequence length="443" mass="48285">MHRYDLISCHDCGVLYRKRPLRPREKARCIRCRSVLYRGVHARGASAELTKVVALTLGAALVFLIAQFFPIVELDVNGLTSSATLLGSIRVLWSEQMHIVATMVFLFTILFPAIELASLLYVALGLRGGVKVPGFNRVLRAVQTAREWGMTEVLMIGILITVVKMTSLATVLPQPGLFAFGALTLMLAIVVSFDPKALWNLGDDLTRQALPGIRYKAFAPGAKIVPCHACGLVAPPLGKGKHLACVRCGTALHVRKPDSINRTWALLIAAMILYIPANLLPVMVTQSLFGAQDDTIMSGVVLFWTSGSKGLAIIIFIASVVVPMLKLGVLALLAFTAQRRSRWRPRQRTILYRMVEFIGRWSMLDIFVVTLTVALVRFKSLAVITAGPGALAFGAVVVLTMLAAMQFDPRLIWDPVDGQVPGEEEPVVVANTGNNTVIGEQHV</sequence>
<feature type="transmembrane region" description="Helical" evidence="8">
    <location>
        <begin position="357"/>
        <end position="376"/>
    </location>
</feature>
<protein>
    <submittedName>
        <fullName evidence="9">Paraquat-inducible protein A</fullName>
    </submittedName>
</protein>
<feature type="transmembrane region" description="Helical" evidence="8">
    <location>
        <begin position="264"/>
        <end position="291"/>
    </location>
</feature>
<keyword evidence="5 8" id="KW-0812">Transmembrane</keyword>
<feature type="transmembrane region" description="Helical" evidence="8">
    <location>
        <begin position="311"/>
        <end position="336"/>
    </location>
</feature>
<evidence type="ECO:0000256" key="7">
    <source>
        <dbReference type="ARBA" id="ARBA00023136"/>
    </source>
</evidence>
<dbReference type="InterPro" id="IPR007498">
    <property type="entry name" value="PqiA-like"/>
</dbReference>
<feature type="transmembrane region" description="Helical" evidence="8">
    <location>
        <begin position="99"/>
        <end position="124"/>
    </location>
</feature>
<evidence type="ECO:0000256" key="1">
    <source>
        <dbReference type="ARBA" id="ARBA00004429"/>
    </source>
</evidence>
<name>A0A1S1U5X7_9BURK</name>
<gene>
    <name evidence="9" type="ORF">AKG95_23265</name>
</gene>
<keyword evidence="3" id="KW-1003">Cell membrane</keyword>
<evidence type="ECO:0000256" key="5">
    <source>
        <dbReference type="ARBA" id="ARBA00022692"/>
    </source>
</evidence>
<evidence type="ECO:0000256" key="4">
    <source>
        <dbReference type="ARBA" id="ARBA00022519"/>
    </source>
</evidence>
<keyword evidence="6 8" id="KW-1133">Transmembrane helix</keyword>
<feature type="transmembrane region" description="Helical" evidence="8">
    <location>
        <begin position="175"/>
        <end position="193"/>
    </location>
</feature>
<dbReference type="NCBIfam" id="TIGR00155">
    <property type="entry name" value="pqiA_fam"/>
    <property type="match status" value="1"/>
</dbReference>
<organism evidence="9 10">
    <name type="scientific">Janthinobacterium lividum</name>
    <dbReference type="NCBI Taxonomy" id="29581"/>
    <lineage>
        <taxon>Bacteria</taxon>
        <taxon>Pseudomonadati</taxon>
        <taxon>Pseudomonadota</taxon>
        <taxon>Betaproteobacteria</taxon>
        <taxon>Burkholderiales</taxon>
        <taxon>Oxalobacteraceae</taxon>
        <taxon>Janthinobacterium</taxon>
    </lineage>
</organism>
<dbReference type="InterPro" id="IPR051800">
    <property type="entry name" value="PqiA-PqiB_transport"/>
</dbReference>